<dbReference type="EC" id="3.1.-.-" evidence="2"/>
<evidence type="ECO:0000259" key="1">
    <source>
        <dbReference type="Pfam" id="PF16473"/>
    </source>
</evidence>
<evidence type="ECO:0000313" key="2">
    <source>
        <dbReference type="EMBL" id="WGL96678.1"/>
    </source>
</evidence>
<dbReference type="InterPro" id="IPR012337">
    <property type="entry name" value="RNaseH-like_sf"/>
</dbReference>
<organism evidence="2 3">
    <name type="scientific">Arsenophonus nasoniae</name>
    <name type="common">son-killer infecting Nasonia vitripennis</name>
    <dbReference type="NCBI Taxonomy" id="638"/>
    <lineage>
        <taxon>Bacteria</taxon>
        <taxon>Pseudomonadati</taxon>
        <taxon>Pseudomonadota</taxon>
        <taxon>Gammaproteobacteria</taxon>
        <taxon>Enterobacterales</taxon>
        <taxon>Morganellaceae</taxon>
        <taxon>Arsenophonus</taxon>
    </lineage>
</organism>
<dbReference type="RefSeq" id="WP_280630120.1">
    <property type="nucleotide sequence ID" value="NZ_CP123498.1"/>
</dbReference>
<dbReference type="GO" id="GO:0003676">
    <property type="term" value="F:nucleic acid binding"/>
    <property type="evidence" value="ECO:0007669"/>
    <property type="project" value="InterPro"/>
</dbReference>
<evidence type="ECO:0000313" key="3">
    <source>
        <dbReference type="Proteomes" id="UP001177597"/>
    </source>
</evidence>
<dbReference type="GO" id="GO:0016787">
    <property type="term" value="F:hydrolase activity"/>
    <property type="evidence" value="ECO:0007669"/>
    <property type="project" value="UniProtKB-KW"/>
</dbReference>
<dbReference type="Gene3D" id="3.30.420.10">
    <property type="entry name" value="Ribonuclease H-like superfamily/Ribonuclease H"/>
    <property type="match status" value="1"/>
</dbReference>
<feature type="domain" description="3'-5' exoribonuclease Rv2179c-like" evidence="1">
    <location>
        <begin position="6"/>
        <end position="182"/>
    </location>
</feature>
<reference evidence="2" key="1">
    <citation type="submission" date="2023-04" db="EMBL/GenBank/DDBJ databases">
        <title>Genome dynamics across the evolutionary transition to endosymbiosis.</title>
        <authorList>
            <person name="Siozios S."/>
            <person name="Nadal-Jimenez P."/>
            <person name="Azagi T."/>
            <person name="Sprong H."/>
            <person name="Frost C.L."/>
            <person name="Parratt S.R."/>
            <person name="Taylor G."/>
            <person name="Brettell L."/>
            <person name="Lew K.C."/>
            <person name="Croft L."/>
            <person name="King K.C."/>
            <person name="Brockhurst M.A."/>
            <person name="Hypsa V."/>
            <person name="Novakova E."/>
            <person name="Darby A.C."/>
            <person name="Hurst G.D.D."/>
        </authorList>
    </citation>
    <scope>NUCLEOTIDE SEQUENCE</scope>
    <source>
        <strain evidence="2">AIh</strain>
    </source>
</reference>
<dbReference type="Proteomes" id="UP001177597">
    <property type="component" value="Chromosome"/>
</dbReference>
<dbReference type="Pfam" id="PF16473">
    <property type="entry name" value="Rv2179c-like"/>
    <property type="match status" value="1"/>
</dbReference>
<dbReference type="EMBL" id="CP123498">
    <property type="protein sequence ID" value="WGL96678.1"/>
    <property type="molecule type" value="Genomic_DNA"/>
</dbReference>
<name>A0AA95K8T4_9GAMM</name>
<dbReference type="InterPro" id="IPR036397">
    <property type="entry name" value="RNaseH_sf"/>
</dbReference>
<keyword evidence="2" id="KW-0378">Hydrolase</keyword>
<protein>
    <submittedName>
        <fullName evidence="2">3'-5' exoribonuclease</fullName>
        <ecNumber evidence="2">3.1.-.-</ecNumber>
    </submittedName>
</protein>
<dbReference type="AlphaFoldDB" id="A0AA95K8T4"/>
<proteinExistence type="predicted"/>
<gene>
    <name evidence="2" type="ORF">QE207_09180</name>
</gene>
<accession>A0AA95K8T4</accession>
<dbReference type="InterPro" id="IPR033390">
    <property type="entry name" value="Rv2179c-like"/>
</dbReference>
<sequence>MNKFSHLMIDLETMGIRPTAAIVSIGAVFFDPESQLLGDEFYERIDLNSVMQHEETTVEANTIKWWLTQSSEARREIVKDGLISIQQALDRFSGFIKLSSVPDTLKVWGNGATFDNIILRSTYERFGFSVPWRWFNDRDVRTAVEFGRCLNFNPKRDMPFEGIQHNALADAKHQVKYLSAIWKKVINNEI</sequence>
<dbReference type="SUPFAM" id="SSF53098">
    <property type="entry name" value="Ribonuclease H-like"/>
    <property type="match status" value="1"/>
</dbReference>